<dbReference type="PANTHER" id="PTHR45138">
    <property type="entry name" value="REGULATORY COMPONENTS OF SENSORY TRANSDUCTION SYSTEM"/>
    <property type="match status" value="1"/>
</dbReference>
<dbReference type="NCBIfam" id="TIGR00254">
    <property type="entry name" value="GGDEF"/>
    <property type="match status" value="1"/>
</dbReference>
<dbReference type="InterPro" id="IPR011623">
    <property type="entry name" value="7TMR_DISM_rcpt_extracell_dom1"/>
</dbReference>
<dbReference type="GO" id="GO:0043709">
    <property type="term" value="P:cell adhesion involved in single-species biofilm formation"/>
    <property type="evidence" value="ECO:0007669"/>
    <property type="project" value="TreeGrafter"/>
</dbReference>
<organism evidence="4 5">
    <name type="scientific">Metasolibacillus meyeri</name>
    <dbReference type="NCBI Taxonomy" id="1071052"/>
    <lineage>
        <taxon>Bacteria</taxon>
        <taxon>Bacillati</taxon>
        <taxon>Bacillota</taxon>
        <taxon>Bacilli</taxon>
        <taxon>Bacillales</taxon>
        <taxon>Caryophanaceae</taxon>
        <taxon>Metasolibacillus</taxon>
    </lineage>
</organism>
<dbReference type="GO" id="GO:0052621">
    <property type="term" value="F:diguanylate cyclase activity"/>
    <property type="evidence" value="ECO:0007669"/>
    <property type="project" value="UniProtKB-EC"/>
</dbReference>
<dbReference type="GO" id="GO:0005886">
    <property type="term" value="C:plasma membrane"/>
    <property type="evidence" value="ECO:0007669"/>
    <property type="project" value="TreeGrafter"/>
</dbReference>
<dbReference type="SMART" id="SM00267">
    <property type="entry name" value="GGDEF"/>
    <property type="match status" value="1"/>
</dbReference>
<feature type="transmembrane region" description="Helical" evidence="2">
    <location>
        <begin position="287"/>
        <end position="310"/>
    </location>
</feature>
<evidence type="ECO:0000259" key="3">
    <source>
        <dbReference type="PROSITE" id="PS50887"/>
    </source>
</evidence>
<comment type="caution">
    <text evidence="4">The sequence shown here is derived from an EMBL/GenBank/DDBJ whole genome shotgun (WGS) entry which is preliminary data.</text>
</comment>
<keyword evidence="2" id="KW-1133">Transmembrane helix</keyword>
<evidence type="ECO:0000256" key="1">
    <source>
        <dbReference type="SAM" id="Coils"/>
    </source>
</evidence>
<feature type="transmembrane region" description="Helical" evidence="2">
    <location>
        <begin position="316"/>
        <end position="335"/>
    </location>
</feature>
<sequence length="594" mass="68505">MLLYRTARKNKLLLLGIVFVIVYMQLSTLSTYAAEHPDRVVLGKYYDILRDTSNAITIEEIINGAHNETFEPSKDDYLLFWHTTDTIWLRLSAKDLLVGEYDYWIEVIDKLDSIEMFLIQPDGSYTVQQRGLSHVEQQNISYRSNLFQINDSNVTEIYFKLEGTQLLPLSMVSFLYITDVFTQSVMDYKFFTGIFYGALLALLIYNIFLYFSFKERAYLYYVLYMASFIFYQATMNSLDIEIFGAILPKWLLAKTLTISAHLLYVSMLLFSIEFLELKKYLPRSYKVAKVFLVVALVSFISIFIVPNASIVNDFTLIYALTILLFLWIVGLRVLLKGQKMARFYMIGWTLLLGAIIIQALSFLTIIPFHPYFFEHVPAIGAIFEALFLSLALGDKINIMKKEHQEIQIVLNETLEHKVRQRTQQLEQAKQELEQLANTDRLTQISNRVRLDVVLEEYFVLAKQNETPFSIILLDIDNFKEVNDTYGHQVGDQVLIEFAQVLKNAIREQDIVGRWGGEEFLIICPHTVLNEALQLAEVLRLQLTSHSFPVVQHRTSSFGVASYVPGDTLHTLLSKSDKALYKAKAGGKNCVEYMK</sequence>
<dbReference type="Proteomes" id="UP001344888">
    <property type="component" value="Unassembled WGS sequence"/>
</dbReference>
<evidence type="ECO:0000256" key="2">
    <source>
        <dbReference type="SAM" id="Phobius"/>
    </source>
</evidence>
<keyword evidence="4" id="KW-0548">Nucleotidyltransferase</keyword>
<feature type="coiled-coil region" evidence="1">
    <location>
        <begin position="411"/>
        <end position="438"/>
    </location>
</feature>
<dbReference type="Pfam" id="PF07695">
    <property type="entry name" value="7TMR-DISM_7TM"/>
    <property type="match status" value="1"/>
</dbReference>
<dbReference type="SUPFAM" id="SSF55073">
    <property type="entry name" value="Nucleotide cyclase"/>
    <property type="match status" value="1"/>
</dbReference>
<gene>
    <name evidence="4" type="ORF">P9B03_14190</name>
</gene>
<reference evidence="4 5" key="1">
    <citation type="submission" date="2023-03" db="EMBL/GenBank/DDBJ databases">
        <title>Bacillus Genome Sequencing.</title>
        <authorList>
            <person name="Dunlap C."/>
        </authorList>
    </citation>
    <scope>NUCLEOTIDE SEQUENCE [LARGE SCALE GENOMIC DNA]</scope>
    <source>
        <strain evidence="4 5">B-59205</strain>
    </source>
</reference>
<dbReference type="AlphaFoldDB" id="A0AAW9NTC0"/>
<dbReference type="PANTHER" id="PTHR45138:SF9">
    <property type="entry name" value="DIGUANYLATE CYCLASE DGCM-RELATED"/>
    <property type="match status" value="1"/>
</dbReference>
<feature type="transmembrane region" description="Helical" evidence="2">
    <location>
        <begin position="190"/>
        <end position="211"/>
    </location>
</feature>
<dbReference type="GO" id="GO:1902201">
    <property type="term" value="P:negative regulation of bacterial-type flagellum-dependent cell motility"/>
    <property type="evidence" value="ECO:0007669"/>
    <property type="project" value="TreeGrafter"/>
</dbReference>
<dbReference type="Pfam" id="PF07696">
    <property type="entry name" value="7TMR-DISMED2"/>
    <property type="match status" value="1"/>
</dbReference>
<keyword evidence="5" id="KW-1185">Reference proteome</keyword>
<feature type="transmembrane region" description="Helical" evidence="2">
    <location>
        <begin position="255"/>
        <end position="275"/>
    </location>
</feature>
<name>A0AAW9NTC0_9BACL</name>
<dbReference type="EMBL" id="JARSFG010000019">
    <property type="protein sequence ID" value="MEC1179646.1"/>
    <property type="molecule type" value="Genomic_DNA"/>
</dbReference>
<feature type="domain" description="GGDEF" evidence="3">
    <location>
        <begin position="466"/>
        <end position="594"/>
    </location>
</feature>
<dbReference type="InterPro" id="IPR029787">
    <property type="entry name" value="Nucleotide_cyclase"/>
</dbReference>
<dbReference type="Gene3D" id="2.60.40.2380">
    <property type="match status" value="1"/>
</dbReference>
<feature type="transmembrane region" description="Helical" evidence="2">
    <location>
        <begin position="218"/>
        <end position="235"/>
    </location>
</feature>
<protein>
    <submittedName>
        <fullName evidence="4">Diguanylate cyclase</fullName>
        <ecNumber evidence="4">2.7.7.65</ecNumber>
    </submittedName>
</protein>
<dbReference type="InterPro" id="IPR000160">
    <property type="entry name" value="GGDEF_dom"/>
</dbReference>
<evidence type="ECO:0000313" key="5">
    <source>
        <dbReference type="Proteomes" id="UP001344888"/>
    </source>
</evidence>
<dbReference type="PROSITE" id="PS50887">
    <property type="entry name" value="GGDEF"/>
    <property type="match status" value="1"/>
</dbReference>
<dbReference type="InterPro" id="IPR011622">
    <property type="entry name" value="7TMR_DISM_rcpt_extracell_dom2"/>
</dbReference>
<evidence type="ECO:0000313" key="4">
    <source>
        <dbReference type="EMBL" id="MEC1179646.1"/>
    </source>
</evidence>
<dbReference type="Gene3D" id="3.30.70.270">
    <property type="match status" value="1"/>
</dbReference>
<dbReference type="RefSeq" id="WP_326124129.1">
    <property type="nucleotide sequence ID" value="NZ_JARSFG010000019.1"/>
</dbReference>
<feature type="transmembrane region" description="Helical" evidence="2">
    <location>
        <begin position="347"/>
        <end position="369"/>
    </location>
</feature>
<keyword evidence="2" id="KW-0472">Membrane</keyword>
<dbReference type="InterPro" id="IPR050469">
    <property type="entry name" value="Diguanylate_Cyclase"/>
</dbReference>
<keyword evidence="1" id="KW-0175">Coiled coil</keyword>
<dbReference type="EC" id="2.7.7.65" evidence="4"/>
<proteinExistence type="predicted"/>
<dbReference type="CDD" id="cd01949">
    <property type="entry name" value="GGDEF"/>
    <property type="match status" value="1"/>
</dbReference>
<keyword evidence="2" id="KW-0812">Transmembrane</keyword>
<keyword evidence="4" id="KW-0808">Transferase</keyword>
<accession>A0AAW9NTC0</accession>
<dbReference type="Pfam" id="PF00990">
    <property type="entry name" value="GGDEF"/>
    <property type="match status" value="1"/>
</dbReference>
<feature type="transmembrane region" description="Helical" evidence="2">
    <location>
        <begin position="375"/>
        <end position="393"/>
    </location>
</feature>
<feature type="transmembrane region" description="Helical" evidence="2">
    <location>
        <begin position="12"/>
        <end position="34"/>
    </location>
</feature>
<dbReference type="FunFam" id="3.30.70.270:FF:000001">
    <property type="entry name" value="Diguanylate cyclase domain protein"/>
    <property type="match status" value="1"/>
</dbReference>
<dbReference type="InterPro" id="IPR043128">
    <property type="entry name" value="Rev_trsase/Diguanyl_cyclase"/>
</dbReference>